<dbReference type="GO" id="GO:0016491">
    <property type="term" value="F:oxidoreductase activity"/>
    <property type="evidence" value="ECO:0007669"/>
    <property type="project" value="UniProtKB-KW"/>
</dbReference>
<evidence type="ECO:0000313" key="7">
    <source>
        <dbReference type="Proteomes" id="UP000316298"/>
    </source>
</evidence>
<dbReference type="GO" id="GO:0005737">
    <property type="term" value="C:cytoplasm"/>
    <property type="evidence" value="ECO:0007669"/>
    <property type="project" value="TreeGrafter"/>
</dbReference>
<dbReference type="NCBIfam" id="NF005089">
    <property type="entry name" value="PRK06522.1-4"/>
    <property type="match status" value="1"/>
</dbReference>
<comment type="similarity">
    <text evidence="1">Belongs to the ketopantoate reductase family.</text>
</comment>
<proteinExistence type="inferred from homology"/>
<evidence type="ECO:0000256" key="1">
    <source>
        <dbReference type="ARBA" id="ARBA00007870"/>
    </source>
</evidence>
<dbReference type="FunFam" id="3.40.50.720:FF:000307">
    <property type="entry name" value="2-dehydropantoate 2-reductase"/>
    <property type="match status" value="1"/>
</dbReference>
<feature type="domain" description="Ketopantoate reductase C-terminal" evidence="5">
    <location>
        <begin position="212"/>
        <end position="330"/>
    </location>
</feature>
<dbReference type="PANTHER" id="PTHR21708:SF45">
    <property type="entry name" value="2-DEHYDROPANTOATE 2-REDUCTASE"/>
    <property type="match status" value="1"/>
</dbReference>
<dbReference type="InterPro" id="IPR051402">
    <property type="entry name" value="KPR-Related"/>
</dbReference>
<dbReference type="Gene3D" id="1.10.1040.10">
    <property type="entry name" value="N-(1-d-carboxylethyl)-l-norvaline Dehydrogenase, domain 2"/>
    <property type="match status" value="1"/>
</dbReference>
<name>A0A542EAA1_9ACTN</name>
<feature type="domain" description="Ketopantoate reductase N-terminal" evidence="4">
    <location>
        <begin position="19"/>
        <end position="120"/>
    </location>
</feature>
<keyword evidence="2" id="KW-0521">NADP</keyword>
<dbReference type="FunFam" id="1.10.1040.10:FF:000017">
    <property type="entry name" value="2-dehydropantoate 2-reductase"/>
    <property type="match status" value="1"/>
</dbReference>
<dbReference type="PANTHER" id="PTHR21708">
    <property type="entry name" value="PROBABLE 2-DEHYDROPANTOATE 2-REDUCTASE"/>
    <property type="match status" value="1"/>
</dbReference>
<dbReference type="Proteomes" id="UP000316298">
    <property type="component" value="Unassembled WGS sequence"/>
</dbReference>
<dbReference type="InterPro" id="IPR036291">
    <property type="entry name" value="NAD(P)-bd_dom_sf"/>
</dbReference>
<dbReference type="AlphaFoldDB" id="A0A542EAA1"/>
<accession>A0A542EAA1</accession>
<protein>
    <submittedName>
        <fullName evidence="6">Ketopantoate reductase</fullName>
    </submittedName>
</protein>
<organism evidence="6 7">
    <name type="scientific">Kribbella jejuensis</name>
    <dbReference type="NCBI Taxonomy" id="236068"/>
    <lineage>
        <taxon>Bacteria</taxon>
        <taxon>Bacillati</taxon>
        <taxon>Actinomycetota</taxon>
        <taxon>Actinomycetes</taxon>
        <taxon>Propionibacteriales</taxon>
        <taxon>Kribbellaceae</taxon>
        <taxon>Kribbella</taxon>
    </lineage>
</organism>
<reference evidence="6 7" key="1">
    <citation type="submission" date="2019-06" db="EMBL/GenBank/DDBJ databases">
        <title>Sequencing the genomes of 1000 actinobacteria strains.</title>
        <authorList>
            <person name="Klenk H.-P."/>
        </authorList>
    </citation>
    <scope>NUCLEOTIDE SEQUENCE [LARGE SCALE GENOMIC DNA]</scope>
    <source>
        <strain evidence="6 7">DSM 17305</strain>
    </source>
</reference>
<keyword evidence="7" id="KW-1185">Reference proteome</keyword>
<dbReference type="EMBL" id="VFMM01000002">
    <property type="protein sequence ID" value="TQJ12255.1"/>
    <property type="molecule type" value="Genomic_DNA"/>
</dbReference>
<dbReference type="SUPFAM" id="SSF48179">
    <property type="entry name" value="6-phosphogluconate dehydrogenase C-terminal domain-like"/>
    <property type="match status" value="1"/>
</dbReference>
<evidence type="ECO:0000256" key="3">
    <source>
        <dbReference type="ARBA" id="ARBA00023002"/>
    </source>
</evidence>
<dbReference type="InterPro" id="IPR013332">
    <property type="entry name" value="KPR_N"/>
</dbReference>
<dbReference type="SUPFAM" id="SSF51735">
    <property type="entry name" value="NAD(P)-binding Rossmann-fold domains"/>
    <property type="match status" value="1"/>
</dbReference>
<dbReference type="InterPro" id="IPR013752">
    <property type="entry name" value="KPA_reductase"/>
</dbReference>
<keyword evidence="3" id="KW-0560">Oxidoreductase</keyword>
<evidence type="ECO:0000313" key="6">
    <source>
        <dbReference type="EMBL" id="TQJ12255.1"/>
    </source>
</evidence>
<evidence type="ECO:0000256" key="2">
    <source>
        <dbReference type="ARBA" id="ARBA00022857"/>
    </source>
</evidence>
<sequence>MAYRILYAISRKAGTLMRVAVLGAGAIGAYVGAALHRGGTEVHLVARGAHLEAIRSHGVTVLSPRGDFTARTPATDDPVEIGPVDYVFLGLKANSYATAGPLLQPLLHDSTVVVAAQNGIPWWYFHGLKGPYEGRRIESVDPGGAVSQVLDLDRAIGCVVYCSTELEGPGVVRHLEGTRFSIGEPAGGPSERCERFSTAMVAGGLKCPVEADIRNEIWIKLLGNAAFNPISALARATMVEIATHQGTRQMVRLMMQESLEVAAALGCHPDISVDKRIDGAERVGEHKTSMLQDLEKDKPLELDVILAAVVELADLTGVRAPTLRAVHAVTDLLASKVGV</sequence>
<gene>
    <name evidence="6" type="ORF">FB475_5194</name>
</gene>
<dbReference type="Pfam" id="PF08546">
    <property type="entry name" value="ApbA_C"/>
    <property type="match status" value="1"/>
</dbReference>
<dbReference type="InterPro" id="IPR008927">
    <property type="entry name" value="6-PGluconate_DH-like_C_sf"/>
</dbReference>
<dbReference type="Pfam" id="PF02558">
    <property type="entry name" value="ApbA"/>
    <property type="match status" value="1"/>
</dbReference>
<evidence type="ECO:0000259" key="5">
    <source>
        <dbReference type="Pfam" id="PF08546"/>
    </source>
</evidence>
<dbReference type="Gene3D" id="3.40.50.720">
    <property type="entry name" value="NAD(P)-binding Rossmann-like Domain"/>
    <property type="match status" value="1"/>
</dbReference>
<comment type="caution">
    <text evidence="6">The sequence shown here is derived from an EMBL/GenBank/DDBJ whole genome shotgun (WGS) entry which is preliminary data.</text>
</comment>
<dbReference type="InterPro" id="IPR013328">
    <property type="entry name" value="6PGD_dom2"/>
</dbReference>
<evidence type="ECO:0000259" key="4">
    <source>
        <dbReference type="Pfam" id="PF02558"/>
    </source>
</evidence>